<keyword evidence="2" id="KW-0472">Membrane</keyword>
<evidence type="ECO:0000256" key="2">
    <source>
        <dbReference type="SAM" id="Phobius"/>
    </source>
</evidence>
<name>A0A0W7X684_9ACTN</name>
<feature type="transmembrane region" description="Helical" evidence="2">
    <location>
        <begin position="126"/>
        <end position="144"/>
    </location>
</feature>
<evidence type="ECO:0000313" key="4">
    <source>
        <dbReference type="Proteomes" id="UP000054804"/>
    </source>
</evidence>
<accession>A0A0W7X684</accession>
<feature type="compositionally biased region" description="Pro residues" evidence="1">
    <location>
        <begin position="27"/>
        <end position="58"/>
    </location>
</feature>
<keyword evidence="2" id="KW-1133">Transmembrane helix</keyword>
<sequence length="181" mass="19305">MTDQKPPIIPTRVIPSGAPLPDRPPEPGELPPWWPPPPPPPPAAPAPPPPPPPPPPSHPGTIEVRITYEPPVPVEPTPSRWQWLTDWLRPWQSLVAAGIALLPAFDGYSLATGWGAALHDARTTESIGAAYVLAGAGIGMALLLDRTGRLLPRALLVTSMVGALGVMDWWDPILMLTGVSR</sequence>
<keyword evidence="2" id="KW-0812">Transmembrane</keyword>
<feature type="region of interest" description="Disordered" evidence="1">
    <location>
        <begin position="1"/>
        <end position="63"/>
    </location>
</feature>
<dbReference type="OrthoDB" id="4328702at2"/>
<dbReference type="EMBL" id="LOCL01000030">
    <property type="protein sequence ID" value="KUF18446.1"/>
    <property type="molecule type" value="Genomic_DNA"/>
</dbReference>
<dbReference type="SUPFAM" id="SSF101447">
    <property type="entry name" value="Formin homology 2 domain (FH2 domain)"/>
    <property type="match status" value="1"/>
</dbReference>
<keyword evidence="4" id="KW-1185">Reference proteome</keyword>
<evidence type="ECO:0000313" key="3">
    <source>
        <dbReference type="EMBL" id="KUF18446.1"/>
    </source>
</evidence>
<proteinExistence type="predicted"/>
<protein>
    <submittedName>
        <fullName evidence="3">Uncharacterized protein</fullName>
    </submittedName>
</protein>
<feature type="transmembrane region" description="Helical" evidence="2">
    <location>
        <begin position="94"/>
        <end position="114"/>
    </location>
</feature>
<comment type="caution">
    <text evidence="3">The sequence shown here is derived from an EMBL/GenBank/DDBJ whole genome shotgun (WGS) entry which is preliminary data.</text>
</comment>
<reference evidence="3 4" key="1">
    <citation type="submission" date="2015-12" db="EMBL/GenBank/DDBJ databases">
        <title>Draft genome sequence of Streptomyces silvensis ATCC 53525, a producer of novel hormone antagonists.</title>
        <authorList>
            <person name="Johnston C.W."/>
            <person name="Li Y."/>
            <person name="Magarvey N.A."/>
        </authorList>
    </citation>
    <scope>NUCLEOTIDE SEQUENCE [LARGE SCALE GENOMIC DNA]</scope>
    <source>
        <strain evidence="3 4">ATCC 53525</strain>
    </source>
</reference>
<gene>
    <name evidence="3" type="ORF">AT728_19055</name>
</gene>
<organism evidence="3 4">
    <name type="scientific">Streptomyces silvensis</name>
    <dbReference type="NCBI Taxonomy" id="1765722"/>
    <lineage>
        <taxon>Bacteria</taxon>
        <taxon>Bacillati</taxon>
        <taxon>Actinomycetota</taxon>
        <taxon>Actinomycetes</taxon>
        <taxon>Kitasatosporales</taxon>
        <taxon>Streptomycetaceae</taxon>
        <taxon>Streptomyces</taxon>
    </lineage>
</organism>
<dbReference type="Proteomes" id="UP000054804">
    <property type="component" value="Unassembled WGS sequence"/>
</dbReference>
<dbReference type="STRING" id="1765722.AT728_19055"/>
<evidence type="ECO:0000256" key="1">
    <source>
        <dbReference type="SAM" id="MobiDB-lite"/>
    </source>
</evidence>
<feature type="transmembrane region" description="Helical" evidence="2">
    <location>
        <begin position="151"/>
        <end position="170"/>
    </location>
</feature>
<dbReference type="RefSeq" id="WP_058847355.1">
    <property type="nucleotide sequence ID" value="NZ_LOCL01000030.1"/>
</dbReference>
<dbReference type="AlphaFoldDB" id="A0A0W7X684"/>